<dbReference type="Proteomes" id="UP000265725">
    <property type="component" value="Chromosome"/>
</dbReference>
<reference evidence="2" key="1">
    <citation type="submission" date="2018-09" db="EMBL/GenBank/DDBJ databases">
        <authorList>
            <person name="Zhu H."/>
        </authorList>
    </citation>
    <scope>NUCLEOTIDE SEQUENCE [LARGE SCALE GENOMIC DNA]</scope>
    <source>
        <strain evidence="2">K2R23-3</strain>
    </source>
</reference>
<dbReference type="KEGG" id="paek:D3873_03725"/>
<proteinExistence type="predicted"/>
<evidence type="ECO:0000313" key="2">
    <source>
        <dbReference type="Proteomes" id="UP000265725"/>
    </source>
</evidence>
<dbReference type="Pfam" id="PF19785">
    <property type="entry name" value="UPF0738"/>
    <property type="match status" value="1"/>
</dbReference>
<organism evidence="1 2">
    <name type="scientific">Paenisporosarcina cavernae</name>
    <dbReference type="NCBI Taxonomy" id="2320858"/>
    <lineage>
        <taxon>Bacteria</taxon>
        <taxon>Bacillati</taxon>
        <taxon>Bacillota</taxon>
        <taxon>Bacilli</taxon>
        <taxon>Bacillales</taxon>
        <taxon>Caryophanaceae</taxon>
        <taxon>Paenisporosarcina</taxon>
    </lineage>
</organism>
<evidence type="ECO:0000313" key="1">
    <source>
        <dbReference type="EMBL" id="AYC29024.1"/>
    </source>
</evidence>
<keyword evidence="2" id="KW-1185">Reference proteome</keyword>
<name>A0A385YRA9_9BACL</name>
<accession>A0A385YRA9</accession>
<dbReference type="EMBL" id="CP032418">
    <property type="protein sequence ID" value="AYC29024.1"/>
    <property type="molecule type" value="Genomic_DNA"/>
</dbReference>
<sequence>MRNTYIVDSGVQKGTSITFLLTEKPTTEQVKPAGQLITDSDAHSFVYLLDEQDGYGYVQFPKNVWGLLTELLRIEEDPSLEFGDQTFVLHQFREELEMLLYNIEGNENYGADFTKEVETIFQDFYENA</sequence>
<dbReference type="InterPro" id="IPR020908">
    <property type="entry name" value="UPF0738"/>
</dbReference>
<protein>
    <submittedName>
        <fullName evidence="1">Uncharacterized protein</fullName>
    </submittedName>
</protein>
<dbReference type="RefSeq" id="WP_119882765.1">
    <property type="nucleotide sequence ID" value="NZ_CP032418.1"/>
</dbReference>
<dbReference type="OrthoDB" id="2966478at2"/>
<dbReference type="AlphaFoldDB" id="A0A385YRA9"/>
<gene>
    <name evidence="1" type="ORF">D3873_03725</name>
</gene>